<dbReference type="Pfam" id="PF13657">
    <property type="entry name" value="Couple_hipA"/>
    <property type="match status" value="1"/>
</dbReference>
<dbReference type="GO" id="GO:0005829">
    <property type="term" value="C:cytosol"/>
    <property type="evidence" value="ECO:0007669"/>
    <property type="project" value="TreeGrafter"/>
</dbReference>
<dbReference type="EMBL" id="VULZ01000022">
    <property type="protein sequence ID" value="MSS16078.1"/>
    <property type="molecule type" value="Genomic_DNA"/>
</dbReference>
<sequence>MEQTKVGIIQSSGISDAVFRYDKAWLDREDAIPVSLSLPLQEEAFSSEKTKCFFEGLLPEGFTKRSVARWMHADEHDYLTMLSGLGQECLGAIQVMEGNTKPPKASYTRMTEQQLQELAAEGAIKSAELVTALHLSLMK</sequence>
<gene>
    <name evidence="2" type="ORF">FYJ35_13785</name>
</gene>
<reference evidence="2 3" key="1">
    <citation type="submission" date="2019-08" db="EMBL/GenBank/DDBJ databases">
        <title>In-depth cultivation of the pig gut microbiome towards novel bacterial diversity and tailored functional studies.</title>
        <authorList>
            <person name="Wylensek D."/>
            <person name="Hitch T.C.A."/>
            <person name="Clavel T."/>
        </authorList>
    </citation>
    <scope>NUCLEOTIDE SEQUENCE [LARGE SCALE GENOMIC DNA]</scope>
    <source>
        <strain evidence="2 3">Oil+RF-744-WCA-WT-11</strain>
    </source>
</reference>
<keyword evidence="3" id="KW-1185">Reference proteome</keyword>
<evidence type="ECO:0000313" key="2">
    <source>
        <dbReference type="EMBL" id="MSS16078.1"/>
    </source>
</evidence>
<evidence type="ECO:0000259" key="1">
    <source>
        <dbReference type="Pfam" id="PF13657"/>
    </source>
</evidence>
<proteinExistence type="predicted"/>
<dbReference type="GO" id="GO:0004674">
    <property type="term" value="F:protein serine/threonine kinase activity"/>
    <property type="evidence" value="ECO:0007669"/>
    <property type="project" value="TreeGrafter"/>
</dbReference>
<evidence type="ECO:0000313" key="3">
    <source>
        <dbReference type="Proteomes" id="UP000481852"/>
    </source>
</evidence>
<dbReference type="NCBIfam" id="TIGR03071">
    <property type="entry name" value="couple_hipA"/>
    <property type="match status" value="1"/>
</dbReference>
<dbReference type="InterPro" id="IPR052028">
    <property type="entry name" value="HipA_Ser/Thr_kinase"/>
</dbReference>
<dbReference type="PANTHER" id="PTHR37419:SF1">
    <property type="entry name" value="SERINE_THREONINE-PROTEIN KINASE TOXIN HIPA"/>
    <property type="match status" value="1"/>
</dbReference>
<organism evidence="2 3">
    <name type="scientific">Porcincola intestinalis</name>
    <dbReference type="NCBI Taxonomy" id="2606632"/>
    <lineage>
        <taxon>Bacteria</taxon>
        <taxon>Bacillati</taxon>
        <taxon>Bacillota</taxon>
        <taxon>Clostridia</taxon>
        <taxon>Lachnospirales</taxon>
        <taxon>Lachnospiraceae</taxon>
        <taxon>Porcincola</taxon>
    </lineage>
</organism>
<protein>
    <recommendedName>
        <fullName evidence="1">HipA N-terminal subdomain 1 domain-containing protein</fullName>
    </recommendedName>
</protein>
<feature type="domain" description="HipA N-terminal subdomain 1" evidence="1">
    <location>
        <begin position="2"/>
        <end position="95"/>
    </location>
</feature>
<accession>A0A6L5X9W6</accession>
<dbReference type="InterPro" id="IPR017508">
    <property type="entry name" value="HipA_N1"/>
</dbReference>
<dbReference type="AlphaFoldDB" id="A0A6L5X9W6"/>
<dbReference type="PANTHER" id="PTHR37419">
    <property type="entry name" value="SERINE/THREONINE-PROTEIN KINASE TOXIN HIPA"/>
    <property type="match status" value="1"/>
</dbReference>
<dbReference type="RefSeq" id="WP_277067002.1">
    <property type="nucleotide sequence ID" value="NZ_JAQYJL010000007.1"/>
</dbReference>
<name>A0A6L5X9W6_9FIRM</name>
<comment type="caution">
    <text evidence="2">The sequence shown here is derived from an EMBL/GenBank/DDBJ whole genome shotgun (WGS) entry which is preliminary data.</text>
</comment>
<dbReference type="Proteomes" id="UP000481852">
    <property type="component" value="Unassembled WGS sequence"/>
</dbReference>